<protein>
    <recommendedName>
        <fullName evidence="1">Thoeris protein ThsB TIR-like domain-containing protein</fullName>
    </recommendedName>
</protein>
<reference evidence="2 3" key="1">
    <citation type="submission" date="2020-05" db="EMBL/GenBank/DDBJ databases">
        <authorList>
            <person name="Petersen J."/>
            <person name="Sayavedra L."/>
        </authorList>
    </citation>
    <scope>NUCLEOTIDE SEQUENCE [LARGE SCALE GENOMIC DNA]</scope>
    <source>
        <strain evidence="2">B azoricus SOX ET2 1586I</strain>
    </source>
</reference>
<evidence type="ECO:0000259" key="1">
    <source>
        <dbReference type="Pfam" id="PF08937"/>
    </source>
</evidence>
<dbReference type="RefSeq" id="WP_202784749.1">
    <property type="nucleotide sequence ID" value="NZ_CAHJWF010000589.1"/>
</dbReference>
<dbReference type="InterPro" id="IPR015032">
    <property type="entry name" value="ThsB__TIR-like_domain"/>
</dbReference>
<dbReference type="Pfam" id="PF08937">
    <property type="entry name" value="ThsB_TIR"/>
    <property type="match status" value="1"/>
</dbReference>
<dbReference type="Gene3D" id="3.40.50.11200">
    <property type="match status" value="1"/>
</dbReference>
<keyword evidence="3" id="KW-1185">Reference proteome</keyword>
<organism evidence="2 3">
    <name type="scientific">Bathymodiolus thermophilus thioautotrophic gill symbiont</name>
    <dbReference type="NCBI Taxonomy" id="2360"/>
    <lineage>
        <taxon>Bacteria</taxon>
        <taxon>Pseudomonadati</taxon>
        <taxon>Pseudomonadota</taxon>
        <taxon>Gammaproteobacteria</taxon>
        <taxon>sulfur-oxidizing symbionts</taxon>
    </lineage>
</organism>
<evidence type="ECO:0000313" key="3">
    <source>
        <dbReference type="Proteomes" id="UP000626656"/>
    </source>
</evidence>
<feature type="domain" description="Thoeris protein ThsB TIR-like" evidence="1">
    <location>
        <begin position="12"/>
        <end position="95"/>
    </location>
</feature>
<evidence type="ECO:0000313" key="2">
    <source>
        <dbReference type="EMBL" id="CAB5508301.1"/>
    </source>
</evidence>
<proteinExistence type="predicted"/>
<comment type="caution">
    <text evidence="2">The sequence shown here is derived from an EMBL/GenBank/DDBJ whole genome shotgun (WGS) entry which is preliminary data.</text>
</comment>
<name>A0ABM8MCI1_9GAMM</name>
<dbReference type="Proteomes" id="UP000626656">
    <property type="component" value="Unassembled WGS sequence"/>
</dbReference>
<dbReference type="EMBL" id="CAHJWF010000589">
    <property type="protein sequence ID" value="CAB5508301.1"/>
    <property type="molecule type" value="Genomic_DNA"/>
</dbReference>
<accession>A0ABM8MCI1</accession>
<gene>
    <name evidence="2" type="ORF">AZO1586I_2576</name>
</gene>
<sequence length="102" mass="12127">MTETHQPRHKVFVSYHHANDQNYRDFFERLFTDVHDIMISKSVQIGEIDPDLKTDTVRQKIRDNYLRDSTVTVVLIGEETWKRKHVDWEIGSSIRSTQNNPD</sequence>